<dbReference type="Gene3D" id="3.40.50.300">
    <property type="entry name" value="P-loop containing nucleotide triphosphate hydrolases"/>
    <property type="match status" value="1"/>
</dbReference>
<dbReference type="EMBL" id="DRLI01000061">
    <property type="protein sequence ID" value="HHM01679.1"/>
    <property type="molecule type" value="Genomic_DNA"/>
</dbReference>
<name>A0A7V5RNC6_CALAY</name>
<dbReference type="Pfam" id="PF13469">
    <property type="entry name" value="Sulfotransfer_3"/>
    <property type="match status" value="1"/>
</dbReference>
<accession>A0A7V5RNC6</accession>
<sequence>MQILVGTKLNNWIKLFGRHFGEIPAGKLGMALQLTITTYFRNNRFEAKERETYGDKIDAARINPEPVFVLGHWRSGTSHLHRLLSLGEQFTYPTVFDIYSPHTFLFTEPLLREKMKAAGAQKRPMDQMKIKFDDPGEDEFALAVMSLMSPVLAWVFPKSTAFYDRYLSFEEVDQKEIDHWKAQFLYFMKKLNARNPKPVILKSPQHTARIRLLKEMFPGARFIHVHRNPYDVYNSTVKLYEKTVRPMQLTDSIDAEQMREGIIERYATMYRNFFRESALLPQEQFLDVSYEELDRQPLQLIERIFKHFGFEGYEAYKPLLKAHLDNIGNYKKNRYTPVIEPWLSRLNREWTFAFDKWNYPLKTEN</sequence>
<dbReference type="Proteomes" id="UP000885771">
    <property type="component" value="Unassembled WGS sequence"/>
</dbReference>
<reference evidence="1" key="1">
    <citation type="journal article" date="2020" name="mSystems">
        <title>Genome- and Community-Level Interaction Insights into Carbon Utilization and Element Cycling Functions of Hydrothermarchaeota in Hydrothermal Sediment.</title>
        <authorList>
            <person name="Zhou Z."/>
            <person name="Liu Y."/>
            <person name="Xu W."/>
            <person name="Pan J."/>
            <person name="Luo Z.H."/>
            <person name="Li M."/>
        </authorList>
    </citation>
    <scope>NUCLEOTIDE SEQUENCE [LARGE SCALE GENOMIC DNA]</scope>
    <source>
        <strain evidence="1">HyVt-460</strain>
    </source>
</reference>
<protein>
    <submittedName>
        <fullName evidence="1">Sulfotransferase</fullName>
    </submittedName>
</protein>
<comment type="caution">
    <text evidence="1">The sequence shown here is derived from an EMBL/GenBank/DDBJ whole genome shotgun (WGS) entry which is preliminary data.</text>
</comment>
<proteinExistence type="predicted"/>
<evidence type="ECO:0000313" key="1">
    <source>
        <dbReference type="EMBL" id="HHM01679.1"/>
    </source>
</evidence>
<dbReference type="PANTHER" id="PTHR36451">
    <property type="entry name" value="PAPS-DEPENDENT SULFOTRANSFERASE STF3"/>
    <property type="match status" value="1"/>
</dbReference>
<gene>
    <name evidence="1" type="ORF">ENJ15_01605</name>
</gene>
<dbReference type="SUPFAM" id="SSF52540">
    <property type="entry name" value="P-loop containing nucleoside triphosphate hydrolases"/>
    <property type="match status" value="1"/>
</dbReference>
<dbReference type="InterPro" id="IPR052736">
    <property type="entry name" value="Stf3_sulfotransferase"/>
</dbReference>
<dbReference type="InterPro" id="IPR027417">
    <property type="entry name" value="P-loop_NTPase"/>
</dbReference>
<organism evidence="1">
    <name type="scientific">Caldithrix abyssi</name>
    <dbReference type="NCBI Taxonomy" id="187145"/>
    <lineage>
        <taxon>Bacteria</taxon>
        <taxon>Pseudomonadati</taxon>
        <taxon>Calditrichota</taxon>
        <taxon>Calditrichia</taxon>
        <taxon>Calditrichales</taxon>
        <taxon>Calditrichaceae</taxon>
        <taxon>Caldithrix</taxon>
    </lineage>
</organism>
<dbReference type="PANTHER" id="PTHR36451:SF1">
    <property type="entry name" value="OMEGA-HYDROXY-BETA-DIHYDROMENAQUINONE-9 SULFOTRANSFERASE STF3"/>
    <property type="match status" value="1"/>
</dbReference>
<dbReference type="AlphaFoldDB" id="A0A7V5RNC6"/>